<dbReference type="PROSITE" id="PS51318">
    <property type="entry name" value="TAT"/>
    <property type="match status" value="1"/>
</dbReference>
<keyword evidence="7" id="KW-1185">Reference proteome</keyword>
<evidence type="ECO:0000259" key="5">
    <source>
        <dbReference type="PROSITE" id="PS51790"/>
    </source>
</evidence>
<comment type="caution">
    <text evidence="6">The sequence shown here is derived from an EMBL/GenBank/DDBJ whole genome shotgun (WGS) entry which is preliminary data.</text>
</comment>
<evidence type="ECO:0000256" key="2">
    <source>
        <dbReference type="ARBA" id="ARBA00023002"/>
    </source>
</evidence>
<dbReference type="EC" id="1.8.4.12" evidence="1"/>
<dbReference type="InterPro" id="IPR028427">
    <property type="entry name" value="Met_Sox_Rdtase_MsrB"/>
</dbReference>
<evidence type="ECO:0000256" key="4">
    <source>
        <dbReference type="SAM" id="SignalP"/>
    </source>
</evidence>
<dbReference type="SUPFAM" id="SSF51316">
    <property type="entry name" value="Mss4-like"/>
    <property type="match status" value="1"/>
</dbReference>
<feature type="signal peptide" evidence="4">
    <location>
        <begin position="1"/>
        <end position="31"/>
    </location>
</feature>
<protein>
    <recommendedName>
        <fullName evidence="1">peptide-methionine (R)-S-oxide reductase</fullName>
        <ecNumber evidence="1">1.8.4.12</ecNumber>
    </recommendedName>
</protein>
<dbReference type="PROSITE" id="PS51790">
    <property type="entry name" value="MSRB"/>
    <property type="match status" value="1"/>
</dbReference>
<dbReference type="Pfam" id="PF01641">
    <property type="entry name" value="SelR"/>
    <property type="match status" value="1"/>
</dbReference>
<dbReference type="InterPro" id="IPR002579">
    <property type="entry name" value="Met_Sox_Rdtase_MsrB_dom"/>
</dbReference>
<dbReference type="PANTHER" id="PTHR10173:SF57">
    <property type="entry name" value="PEPTIDE-METHIONINE (R)-S-OXIDE REDUCTASE"/>
    <property type="match status" value="1"/>
</dbReference>
<feature type="chain" id="PRO_5045593539" description="peptide-methionine (R)-S-oxide reductase" evidence="4">
    <location>
        <begin position="32"/>
        <end position="163"/>
    </location>
</feature>
<dbReference type="NCBIfam" id="TIGR00357">
    <property type="entry name" value="peptide-methionine (R)-S-oxide reductase MsrB"/>
    <property type="match status" value="1"/>
</dbReference>
<proteinExistence type="predicted"/>
<evidence type="ECO:0000256" key="3">
    <source>
        <dbReference type="ARBA" id="ARBA00048488"/>
    </source>
</evidence>
<accession>A0ABQ4RVJ7</accession>
<feature type="domain" description="MsrB" evidence="5">
    <location>
        <begin position="42"/>
        <end position="163"/>
    </location>
</feature>
<dbReference type="Gene3D" id="2.170.150.20">
    <property type="entry name" value="Peptide methionine sulfoxide reductase"/>
    <property type="match status" value="1"/>
</dbReference>
<evidence type="ECO:0000313" key="6">
    <source>
        <dbReference type="EMBL" id="GJD94816.1"/>
    </source>
</evidence>
<name>A0ABQ4RVJ7_9HYPH</name>
<comment type="catalytic activity">
    <reaction evidence="3">
        <text>L-methionyl-[protein] + [thioredoxin]-disulfide + H2O = L-methionyl-(R)-S-oxide-[protein] + [thioredoxin]-dithiol</text>
        <dbReference type="Rhea" id="RHEA:24164"/>
        <dbReference type="Rhea" id="RHEA-COMP:10698"/>
        <dbReference type="Rhea" id="RHEA-COMP:10700"/>
        <dbReference type="Rhea" id="RHEA-COMP:12313"/>
        <dbReference type="Rhea" id="RHEA-COMP:12314"/>
        <dbReference type="ChEBI" id="CHEBI:15377"/>
        <dbReference type="ChEBI" id="CHEBI:16044"/>
        <dbReference type="ChEBI" id="CHEBI:29950"/>
        <dbReference type="ChEBI" id="CHEBI:45764"/>
        <dbReference type="ChEBI" id="CHEBI:50058"/>
        <dbReference type="EC" id="1.8.4.12"/>
    </reaction>
</comment>
<evidence type="ECO:0000256" key="1">
    <source>
        <dbReference type="ARBA" id="ARBA00012499"/>
    </source>
</evidence>
<dbReference type="PANTHER" id="PTHR10173">
    <property type="entry name" value="METHIONINE SULFOXIDE REDUCTASE"/>
    <property type="match status" value="1"/>
</dbReference>
<dbReference type="InterPro" id="IPR006311">
    <property type="entry name" value="TAT_signal"/>
</dbReference>
<keyword evidence="2" id="KW-0560">Oxidoreductase</keyword>
<dbReference type="Proteomes" id="UP001055125">
    <property type="component" value="Unassembled WGS sequence"/>
</dbReference>
<organism evidence="6 7">
    <name type="scientific">Methylobacterium iners</name>
    <dbReference type="NCBI Taxonomy" id="418707"/>
    <lineage>
        <taxon>Bacteria</taxon>
        <taxon>Pseudomonadati</taxon>
        <taxon>Pseudomonadota</taxon>
        <taxon>Alphaproteobacteria</taxon>
        <taxon>Hyphomicrobiales</taxon>
        <taxon>Methylobacteriaceae</taxon>
        <taxon>Methylobacterium</taxon>
    </lineage>
</organism>
<reference evidence="6" key="1">
    <citation type="journal article" date="2021" name="Front. Microbiol.">
        <title>Comprehensive Comparative Genomics and Phenotyping of Methylobacterium Species.</title>
        <authorList>
            <person name="Alessa O."/>
            <person name="Ogura Y."/>
            <person name="Fujitani Y."/>
            <person name="Takami H."/>
            <person name="Hayashi T."/>
            <person name="Sahin N."/>
            <person name="Tani A."/>
        </authorList>
    </citation>
    <scope>NUCLEOTIDE SEQUENCE</scope>
    <source>
        <strain evidence="6">DSM 19015</strain>
    </source>
</reference>
<evidence type="ECO:0000313" key="7">
    <source>
        <dbReference type="Proteomes" id="UP001055125"/>
    </source>
</evidence>
<dbReference type="InterPro" id="IPR011057">
    <property type="entry name" value="Mss4-like_sf"/>
</dbReference>
<reference evidence="6" key="2">
    <citation type="submission" date="2021-08" db="EMBL/GenBank/DDBJ databases">
        <authorList>
            <person name="Tani A."/>
            <person name="Ola A."/>
            <person name="Ogura Y."/>
            <person name="Katsura K."/>
            <person name="Hayashi T."/>
        </authorList>
    </citation>
    <scope>NUCLEOTIDE SEQUENCE</scope>
    <source>
        <strain evidence="6">DSM 19015</strain>
    </source>
</reference>
<sequence>MNRRRTLLTGASLLGLLAGLRSLFGSGAAEAEAERFPVSMPEAEWRRRLSPAAFGVLRRHGTERPYSSPLNAEARTGRYLCAGCEQPLFASATKFESGTGWPSFYEALPGAVGSRTDSTLGMRRTEIHCSRCGGHLGHVFDDGPRPTGKRYCMNGVALRFAGG</sequence>
<dbReference type="EMBL" id="BPQP01000029">
    <property type="protein sequence ID" value="GJD94816.1"/>
    <property type="molecule type" value="Genomic_DNA"/>
</dbReference>
<dbReference type="RefSeq" id="WP_238243975.1">
    <property type="nucleotide sequence ID" value="NZ_BPQP01000029.1"/>
</dbReference>
<keyword evidence="4" id="KW-0732">Signal</keyword>
<gene>
    <name evidence="6" type="primary">msrB_1</name>
    <name evidence="6" type="ORF">OCOJLMKI_2022</name>
</gene>